<gene>
    <name evidence="2" type="ORF">HAX54_034849</name>
</gene>
<sequence>MEPNLGDLSMTRMKHGLSEGPNRLMLKNQWMSCGKGVPPKGSSTEGESGPKIRLKGIVDGQQGSCSTDKNYSRDNSRSFHKSSHRREGLTLDVGSFPPGAVVCLQGLSIPQRIQSRVRDRRDRSFQPGIKALRGHFPSTRDWKNSPLVPVIMPANAAG</sequence>
<organism evidence="2 3">
    <name type="scientific">Datura stramonium</name>
    <name type="common">Jimsonweed</name>
    <name type="synonym">Common thornapple</name>
    <dbReference type="NCBI Taxonomy" id="4076"/>
    <lineage>
        <taxon>Eukaryota</taxon>
        <taxon>Viridiplantae</taxon>
        <taxon>Streptophyta</taxon>
        <taxon>Embryophyta</taxon>
        <taxon>Tracheophyta</taxon>
        <taxon>Spermatophyta</taxon>
        <taxon>Magnoliopsida</taxon>
        <taxon>eudicotyledons</taxon>
        <taxon>Gunneridae</taxon>
        <taxon>Pentapetalae</taxon>
        <taxon>asterids</taxon>
        <taxon>lamiids</taxon>
        <taxon>Solanales</taxon>
        <taxon>Solanaceae</taxon>
        <taxon>Solanoideae</taxon>
        <taxon>Datureae</taxon>
        <taxon>Datura</taxon>
    </lineage>
</organism>
<evidence type="ECO:0000256" key="1">
    <source>
        <dbReference type="SAM" id="MobiDB-lite"/>
    </source>
</evidence>
<protein>
    <submittedName>
        <fullName evidence="2">Uncharacterized protein</fullName>
    </submittedName>
</protein>
<proteinExistence type="predicted"/>
<evidence type="ECO:0000313" key="2">
    <source>
        <dbReference type="EMBL" id="MCD9645712.1"/>
    </source>
</evidence>
<comment type="caution">
    <text evidence="2">The sequence shown here is derived from an EMBL/GenBank/DDBJ whole genome shotgun (WGS) entry which is preliminary data.</text>
</comment>
<keyword evidence="3" id="KW-1185">Reference proteome</keyword>
<feature type="region of interest" description="Disordered" evidence="1">
    <location>
        <begin position="1"/>
        <end position="86"/>
    </location>
</feature>
<accession>A0ABS8VHG9</accession>
<reference evidence="2 3" key="1">
    <citation type="journal article" date="2021" name="BMC Genomics">
        <title>Datura genome reveals duplications of psychoactive alkaloid biosynthetic genes and high mutation rate following tissue culture.</title>
        <authorList>
            <person name="Rajewski A."/>
            <person name="Carter-House D."/>
            <person name="Stajich J."/>
            <person name="Litt A."/>
        </authorList>
    </citation>
    <scope>NUCLEOTIDE SEQUENCE [LARGE SCALE GENOMIC DNA]</scope>
    <source>
        <strain evidence="2">AR-01</strain>
    </source>
</reference>
<name>A0ABS8VHG9_DATST</name>
<evidence type="ECO:0000313" key="3">
    <source>
        <dbReference type="Proteomes" id="UP000823775"/>
    </source>
</evidence>
<dbReference type="Proteomes" id="UP000823775">
    <property type="component" value="Unassembled WGS sequence"/>
</dbReference>
<dbReference type="EMBL" id="JACEIK010004513">
    <property type="protein sequence ID" value="MCD9645712.1"/>
    <property type="molecule type" value="Genomic_DNA"/>
</dbReference>